<evidence type="ECO:0000313" key="2">
    <source>
        <dbReference type="EMBL" id="AGT31501.1"/>
    </source>
</evidence>
<evidence type="ECO:0000313" key="3">
    <source>
        <dbReference type="Proteomes" id="UP000015500"/>
    </source>
</evidence>
<name>S6A134_GEOG3</name>
<dbReference type="EMBL" id="CP006254">
    <property type="protein sequence ID" value="AGT31501.1"/>
    <property type="molecule type" value="Genomic_DNA"/>
</dbReference>
<keyword evidence="3" id="KW-1185">Reference proteome</keyword>
<gene>
    <name evidence="2" type="ORF">M493_06025</name>
</gene>
<proteinExistence type="predicted"/>
<sequence>MRRSARIRASAVFYGCFHRTASVISFGYGQPTVLGKMWTLFTFSACIPFFDIIYYF</sequence>
<dbReference type="HOGENOM" id="CLU_3007801_0_0_9"/>
<dbReference type="STRING" id="1921421.M493_06025"/>
<dbReference type="KEGG" id="gjf:M493_06025"/>
<accession>S6A134</accession>
<dbReference type="Proteomes" id="UP000015500">
    <property type="component" value="Chromosome"/>
</dbReference>
<dbReference type="PATRIC" id="fig|1345697.3.peg.1112"/>
<keyword evidence="1" id="KW-1133">Transmembrane helix</keyword>
<evidence type="ECO:0000256" key="1">
    <source>
        <dbReference type="SAM" id="Phobius"/>
    </source>
</evidence>
<keyword evidence="1" id="KW-0812">Transmembrane</keyword>
<feature type="transmembrane region" description="Helical" evidence="1">
    <location>
        <begin position="37"/>
        <end position="55"/>
    </location>
</feature>
<dbReference type="AlphaFoldDB" id="S6A134"/>
<reference evidence="2 3" key="1">
    <citation type="journal article" date="2014" name="Genome Announc.">
        <title>Complete Genome Sequence of the Thermophilic Polychlorinated Biphenyl Degrader Geobacillus sp. Strain JF8 (NBRC 109937).</title>
        <authorList>
            <person name="Shintani M."/>
            <person name="Ohtsubo Y."/>
            <person name="Fukuda K."/>
            <person name="Hosoyama A."/>
            <person name="Ohji S."/>
            <person name="Yamazoe A."/>
            <person name="Fujita N."/>
            <person name="Nagata Y."/>
            <person name="Tsuda M."/>
            <person name="Hatta T."/>
            <person name="Kimbara K."/>
        </authorList>
    </citation>
    <scope>NUCLEOTIDE SEQUENCE [LARGE SCALE GENOMIC DNA]</scope>
    <source>
        <strain evidence="2 3">JF8</strain>
    </source>
</reference>
<keyword evidence="1" id="KW-0472">Membrane</keyword>
<protein>
    <submittedName>
        <fullName evidence="2">Uncharacterized protein</fullName>
    </submittedName>
</protein>
<organism evidence="2 3">
    <name type="scientific">Geobacillus genomosp. 3</name>
    <dbReference type="NCBI Taxonomy" id="1921421"/>
    <lineage>
        <taxon>Bacteria</taxon>
        <taxon>Bacillati</taxon>
        <taxon>Bacillota</taxon>
        <taxon>Bacilli</taxon>
        <taxon>Bacillales</taxon>
        <taxon>Anoxybacillaceae</taxon>
        <taxon>Geobacillus</taxon>
    </lineage>
</organism>